<gene>
    <name evidence="8" type="ORF">KYE46_10930</name>
</gene>
<accession>A0A8F6TTM0</accession>
<dbReference type="GO" id="GO:0016787">
    <property type="term" value="F:hydrolase activity"/>
    <property type="evidence" value="ECO:0007669"/>
    <property type="project" value="UniProtKB-KW"/>
</dbReference>
<protein>
    <submittedName>
        <fullName evidence="8">YicC family protein</fullName>
    </submittedName>
</protein>
<keyword evidence="4" id="KW-0378">Hydrolase</keyword>
<dbReference type="InterPro" id="IPR013551">
    <property type="entry name" value="YicC-like_C"/>
</dbReference>
<evidence type="ECO:0000256" key="4">
    <source>
        <dbReference type="ARBA" id="ARBA00022801"/>
    </source>
</evidence>
<dbReference type="InterPro" id="IPR013527">
    <property type="entry name" value="YicC-like_N"/>
</dbReference>
<keyword evidence="9" id="KW-1185">Reference proteome</keyword>
<keyword evidence="3" id="KW-0255">Endonuclease</keyword>
<evidence type="ECO:0000256" key="5">
    <source>
        <dbReference type="ARBA" id="ARBA00035648"/>
    </source>
</evidence>
<feature type="domain" description="Endoribonuclease YicC-like N-terminal" evidence="6">
    <location>
        <begin position="7"/>
        <end position="157"/>
    </location>
</feature>
<dbReference type="AlphaFoldDB" id="A0A8F6TTM0"/>
<dbReference type="GO" id="GO:0004521">
    <property type="term" value="F:RNA endonuclease activity"/>
    <property type="evidence" value="ECO:0007669"/>
    <property type="project" value="InterPro"/>
</dbReference>
<dbReference type="KEGG" id="gce:KYE46_10930"/>
<dbReference type="RefSeq" id="WP_219000656.1">
    <property type="nucleotide sequence ID" value="NZ_CP079194.1"/>
</dbReference>
<dbReference type="Pfam" id="PF08340">
    <property type="entry name" value="YicC-like_C"/>
    <property type="match status" value="1"/>
</dbReference>
<evidence type="ECO:0000313" key="9">
    <source>
        <dbReference type="Proteomes" id="UP000825009"/>
    </source>
</evidence>
<reference evidence="8 9" key="1">
    <citation type="submission" date="2021-07" db="EMBL/GenBank/DDBJ databases">
        <title>A novel Jannaschia species isolated from marine dinoflagellate Ceratoperidinium margalefii.</title>
        <authorList>
            <person name="Jiang Y."/>
            <person name="Li Z."/>
        </authorList>
    </citation>
    <scope>NUCLEOTIDE SEQUENCE [LARGE SCALE GENOMIC DNA]</scope>
    <source>
        <strain evidence="8 9">J12C1-MA-4</strain>
    </source>
</reference>
<feature type="domain" description="Endoribonuclease YicC-like C-terminal" evidence="7">
    <location>
        <begin position="177"/>
        <end position="294"/>
    </location>
</feature>
<dbReference type="PANTHER" id="PTHR30636">
    <property type="entry name" value="UPF0701 PROTEIN YICC"/>
    <property type="match status" value="1"/>
</dbReference>
<dbReference type="EMBL" id="CP079194">
    <property type="protein sequence ID" value="QXT38460.1"/>
    <property type="molecule type" value="Genomic_DNA"/>
</dbReference>
<evidence type="ECO:0000313" key="8">
    <source>
        <dbReference type="EMBL" id="QXT38460.1"/>
    </source>
</evidence>
<comment type="similarity">
    <text evidence="5">Belongs to the YicC/YloC family.</text>
</comment>
<dbReference type="InterPro" id="IPR005229">
    <property type="entry name" value="YicC/YloC-like"/>
</dbReference>
<evidence type="ECO:0000259" key="7">
    <source>
        <dbReference type="Pfam" id="PF08340"/>
    </source>
</evidence>
<dbReference type="PANTHER" id="PTHR30636:SF3">
    <property type="entry name" value="UPF0701 PROTEIN YICC"/>
    <property type="match status" value="1"/>
</dbReference>
<evidence type="ECO:0000256" key="3">
    <source>
        <dbReference type="ARBA" id="ARBA00022759"/>
    </source>
</evidence>
<dbReference type="Pfam" id="PF03755">
    <property type="entry name" value="YicC-like_N"/>
    <property type="match status" value="1"/>
</dbReference>
<dbReference type="Proteomes" id="UP000825009">
    <property type="component" value="Chromosome"/>
</dbReference>
<name>A0A8F6TTM0_9RHOB</name>
<keyword evidence="2" id="KW-0540">Nuclease</keyword>
<evidence type="ECO:0000256" key="2">
    <source>
        <dbReference type="ARBA" id="ARBA00022722"/>
    </source>
</evidence>
<evidence type="ECO:0000256" key="1">
    <source>
        <dbReference type="ARBA" id="ARBA00001968"/>
    </source>
</evidence>
<sequence length="294" mass="31213">MGEGALASMTAFASAEGAADGVSWSWDLRSVNGRGLDLRLRLPDGLTALEQPLRAALQKALTRGNVTLGLRVNRVASAGGQLSSEALDAALELISEVEARANGGLTHSTAVDVLNMRGVMDGADAMAMPDTEVLMAEAQELIAAFVAMRRTEGAALARVMSEQLDQIAALTRAARSAAQARTEAQGNRLRAQVAALLAETEIVDEARLAQEIAVLAVKGDVMEEIDRLRAHVDAARDLLDQGGPVGRKLDFLMQEFNREANTLCAKSGDTALTAIGLDLKLTIDQMREQVQNVE</sequence>
<proteinExistence type="inferred from homology"/>
<dbReference type="NCBIfam" id="TIGR00255">
    <property type="entry name" value="YicC/YloC family endoribonuclease"/>
    <property type="match status" value="1"/>
</dbReference>
<comment type="cofactor">
    <cofactor evidence="1">
        <name>a divalent metal cation</name>
        <dbReference type="ChEBI" id="CHEBI:60240"/>
    </cofactor>
</comment>
<organism evidence="8 9">
    <name type="scientific">Gymnodinialimonas ceratoperidinii</name>
    <dbReference type="NCBI Taxonomy" id="2856823"/>
    <lineage>
        <taxon>Bacteria</taxon>
        <taxon>Pseudomonadati</taxon>
        <taxon>Pseudomonadota</taxon>
        <taxon>Alphaproteobacteria</taxon>
        <taxon>Rhodobacterales</taxon>
        <taxon>Paracoccaceae</taxon>
        <taxon>Gymnodinialimonas</taxon>
    </lineage>
</organism>
<evidence type="ECO:0000259" key="6">
    <source>
        <dbReference type="Pfam" id="PF03755"/>
    </source>
</evidence>